<reference evidence="8" key="3">
    <citation type="submission" date="2022-06" db="UniProtKB">
        <authorList>
            <consortium name="EnsemblPlants"/>
        </authorList>
    </citation>
    <scope>IDENTIFICATION</scope>
</reference>
<protein>
    <submittedName>
        <fullName evidence="8">Uncharacterized protein</fullName>
    </submittedName>
</protein>
<organism evidence="8 9">
    <name type="scientific">Triticum urartu</name>
    <name type="common">Red wild einkorn</name>
    <name type="synonym">Crithodium urartu</name>
    <dbReference type="NCBI Taxonomy" id="4572"/>
    <lineage>
        <taxon>Eukaryota</taxon>
        <taxon>Viridiplantae</taxon>
        <taxon>Streptophyta</taxon>
        <taxon>Embryophyta</taxon>
        <taxon>Tracheophyta</taxon>
        <taxon>Spermatophyta</taxon>
        <taxon>Magnoliopsida</taxon>
        <taxon>Liliopsida</taxon>
        <taxon>Poales</taxon>
        <taxon>Poaceae</taxon>
        <taxon>BOP clade</taxon>
        <taxon>Pooideae</taxon>
        <taxon>Triticodae</taxon>
        <taxon>Triticeae</taxon>
        <taxon>Triticinae</taxon>
        <taxon>Triticum</taxon>
    </lineage>
</organism>
<dbReference type="Proteomes" id="UP000015106">
    <property type="component" value="Chromosome 5"/>
</dbReference>
<dbReference type="GO" id="GO:0005829">
    <property type="term" value="C:cytosol"/>
    <property type="evidence" value="ECO:0007669"/>
    <property type="project" value="GOC"/>
</dbReference>
<reference evidence="9" key="1">
    <citation type="journal article" date="2013" name="Nature">
        <title>Draft genome of the wheat A-genome progenitor Triticum urartu.</title>
        <authorList>
            <person name="Ling H.Q."/>
            <person name="Zhao S."/>
            <person name="Liu D."/>
            <person name="Wang J."/>
            <person name="Sun H."/>
            <person name="Zhang C."/>
            <person name="Fan H."/>
            <person name="Li D."/>
            <person name="Dong L."/>
            <person name="Tao Y."/>
            <person name="Gao C."/>
            <person name="Wu H."/>
            <person name="Li Y."/>
            <person name="Cui Y."/>
            <person name="Guo X."/>
            <person name="Zheng S."/>
            <person name="Wang B."/>
            <person name="Yu K."/>
            <person name="Liang Q."/>
            <person name="Yang W."/>
            <person name="Lou X."/>
            <person name="Chen J."/>
            <person name="Feng M."/>
            <person name="Jian J."/>
            <person name="Zhang X."/>
            <person name="Luo G."/>
            <person name="Jiang Y."/>
            <person name="Liu J."/>
            <person name="Wang Z."/>
            <person name="Sha Y."/>
            <person name="Zhang B."/>
            <person name="Wu H."/>
            <person name="Tang D."/>
            <person name="Shen Q."/>
            <person name="Xue P."/>
            <person name="Zou S."/>
            <person name="Wang X."/>
            <person name="Liu X."/>
            <person name="Wang F."/>
            <person name="Yang Y."/>
            <person name="An X."/>
            <person name="Dong Z."/>
            <person name="Zhang K."/>
            <person name="Zhang X."/>
            <person name="Luo M.C."/>
            <person name="Dvorak J."/>
            <person name="Tong Y."/>
            <person name="Wang J."/>
            <person name="Yang H."/>
            <person name="Li Z."/>
            <person name="Wang D."/>
            <person name="Zhang A."/>
            <person name="Wang J."/>
        </authorList>
    </citation>
    <scope>NUCLEOTIDE SEQUENCE</scope>
    <source>
        <strain evidence="9">cv. G1812</strain>
    </source>
</reference>
<keyword evidence="3 7" id="KW-1133">Transmembrane helix</keyword>
<keyword evidence="5 7" id="KW-0472">Membrane</keyword>
<dbReference type="Pfam" id="PF04178">
    <property type="entry name" value="Got1"/>
    <property type="match status" value="1"/>
</dbReference>
<sequence length="110" mass="12771">MLLYNALASLNSCSNCFTFSNRDRAGLDWVFGVLFSFLRILMLFDKGFLAMGNVLFVSGVSLTIGLKSTFQFFTKPKNRKDCPSFSWIKVFLLSANETYLMYLWYDKRRD</sequence>
<dbReference type="GO" id="GO:0006888">
    <property type="term" value="P:endoplasmic reticulum to Golgi vesicle-mediated transport"/>
    <property type="evidence" value="ECO:0007669"/>
    <property type="project" value="InterPro"/>
</dbReference>
<dbReference type="GO" id="GO:0000139">
    <property type="term" value="C:Golgi membrane"/>
    <property type="evidence" value="ECO:0007669"/>
    <property type="project" value="UniProtKB-SubCell"/>
</dbReference>
<feature type="transmembrane region" description="Helical" evidence="7">
    <location>
        <begin position="25"/>
        <end position="42"/>
    </location>
</feature>
<reference evidence="8" key="2">
    <citation type="submission" date="2018-03" db="EMBL/GenBank/DDBJ databases">
        <title>The Triticum urartu genome reveals the dynamic nature of wheat genome evolution.</title>
        <authorList>
            <person name="Ling H."/>
            <person name="Ma B."/>
            <person name="Shi X."/>
            <person name="Liu H."/>
            <person name="Dong L."/>
            <person name="Sun H."/>
            <person name="Cao Y."/>
            <person name="Gao Q."/>
            <person name="Zheng S."/>
            <person name="Li Y."/>
            <person name="Yu Y."/>
            <person name="Du H."/>
            <person name="Qi M."/>
            <person name="Li Y."/>
            <person name="Yu H."/>
            <person name="Cui Y."/>
            <person name="Wang N."/>
            <person name="Chen C."/>
            <person name="Wu H."/>
            <person name="Zhao Y."/>
            <person name="Zhang J."/>
            <person name="Li Y."/>
            <person name="Zhou W."/>
            <person name="Zhang B."/>
            <person name="Hu W."/>
            <person name="Eijk M."/>
            <person name="Tang J."/>
            <person name="Witsenboer H."/>
            <person name="Zhao S."/>
            <person name="Li Z."/>
            <person name="Zhang A."/>
            <person name="Wang D."/>
            <person name="Liang C."/>
        </authorList>
    </citation>
    <scope>NUCLEOTIDE SEQUENCE [LARGE SCALE GENOMIC DNA]</scope>
    <source>
        <strain evidence="8">cv. G1812</strain>
    </source>
</reference>
<keyword evidence="4" id="KW-0333">Golgi apparatus</keyword>
<dbReference type="GO" id="GO:0042147">
    <property type="term" value="P:retrograde transport, endosome to Golgi"/>
    <property type="evidence" value="ECO:0007669"/>
    <property type="project" value="InterPro"/>
</dbReference>
<keyword evidence="9" id="KW-1185">Reference proteome</keyword>
<comment type="subcellular location">
    <subcellularLocation>
        <location evidence="1">Golgi apparatus membrane</location>
        <topology evidence="1">Multi-pass membrane protein</topology>
    </subcellularLocation>
</comment>
<feature type="transmembrane region" description="Helical" evidence="7">
    <location>
        <begin position="48"/>
        <end position="66"/>
    </location>
</feature>
<evidence type="ECO:0000256" key="7">
    <source>
        <dbReference type="SAM" id="Phobius"/>
    </source>
</evidence>
<evidence type="ECO:0000256" key="5">
    <source>
        <dbReference type="ARBA" id="ARBA00023136"/>
    </source>
</evidence>
<accession>A0A8R7UDW3</accession>
<dbReference type="InterPro" id="IPR007305">
    <property type="entry name" value="Vesicle_transpt_Got1/SFT2"/>
</dbReference>
<proteinExistence type="inferred from homology"/>
<evidence type="ECO:0000256" key="3">
    <source>
        <dbReference type="ARBA" id="ARBA00022989"/>
    </source>
</evidence>
<evidence type="ECO:0000313" key="8">
    <source>
        <dbReference type="EnsemblPlants" id="TuG1812G0500001512.01.T01"/>
    </source>
</evidence>
<evidence type="ECO:0000256" key="4">
    <source>
        <dbReference type="ARBA" id="ARBA00023034"/>
    </source>
</evidence>
<dbReference type="PANTHER" id="PTHR21493:SF244">
    <property type="entry name" value="OS07G0593400 PROTEIN"/>
    <property type="match status" value="1"/>
</dbReference>
<evidence type="ECO:0000256" key="2">
    <source>
        <dbReference type="ARBA" id="ARBA00022692"/>
    </source>
</evidence>
<dbReference type="AlphaFoldDB" id="A0A8R7UDW3"/>
<evidence type="ECO:0000313" key="9">
    <source>
        <dbReference type="Proteomes" id="UP000015106"/>
    </source>
</evidence>
<dbReference type="Gramene" id="TuG1812G0500001512.01.T01">
    <property type="protein sequence ID" value="TuG1812G0500001512.01.T01"/>
    <property type="gene ID" value="TuG1812G0500001512.01"/>
</dbReference>
<evidence type="ECO:0000256" key="6">
    <source>
        <dbReference type="ARBA" id="ARBA00025799"/>
    </source>
</evidence>
<dbReference type="PANTHER" id="PTHR21493">
    <property type="entry name" value="CGI-141-RELATED/LIPASE CONTAINING PROTEIN"/>
    <property type="match status" value="1"/>
</dbReference>
<keyword evidence="2 7" id="KW-0812">Transmembrane</keyword>
<feature type="transmembrane region" description="Helical" evidence="7">
    <location>
        <begin position="87"/>
        <end position="105"/>
    </location>
</feature>
<dbReference type="EnsemblPlants" id="TuG1812G0500001512.01.T01">
    <property type="protein sequence ID" value="TuG1812G0500001512.01.T01"/>
    <property type="gene ID" value="TuG1812G0500001512.01"/>
</dbReference>
<name>A0A8R7UDW3_TRIUA</name>
<comment type="similarity">
    <text evidence="6">Belongs to the GOT1 family.</text>
</comment>
<evidence type="ECO:0000256" key="1">
    <source>
        <dbReference type="ARBA" id="ARBA00004653"/>
    </source>
</evidence>
<dbReference type="InterPro" id="IPR045176">
    <property type="entry name" value="Got1"/>
</dbReference>